<dbReference type="AlphaFoldDB" id="A0A9W6CGJ6"/>
<proteinExistence type="predicted"/>
<sequence length="286" mass="34085">MNTNKISNLNRIFTRNMLRHFIEGKVDNAYSSVVRRYISNADQKNNRELISEIYCELQNNYRNEYFYKNTLLNKLLLGVHSVNTTTALTEIAIAKSKADFILINGKAVVYEIKTELDNLERLESQIDDYYKAFEHVAVVTYEKNLKQLKKVLDNIDRPVGIYVLRKNGKLGTVRKPQKYTGDLDKEIIFKLLRKSEYEYIIAQQYGYLPEVTQFQYYSTCKKMFLQIPIEESYLQVLRILKKRMQLEKEEFVKIPYELKFLVYFMEFTYDDYQKLEIFLERQYGGA</sequence>
<comment type="caution">
    <text evidence="1">The sequence shown here is derived from an EMBL/GenBank/DDBJ whole genome shotgun (WGS) entry which is preliminary data.</text>
</comment>
<reference evidence="1" key="1">
    <citation type="submission" date="2022-11" db="EMBL/GenBank/DDBJ databases">
        <title>Draft genome sequence of Sellimonas catena strain 18CBH55.</title>
        <authorList>
            <person name="Atsushi H."/>
            <person name="Moriya O."/>
            <person name="Mitsuo S."/>
        </authorList>
    </citation>
    <scope>NUCLEOTIDE SEQUENCE</scope>
    <source>
        <strain evidence="1">18CBH55</strain>
    </source>
</reference>
<name>A0A9W6CGJ6_9FIRM</name>
<reference evidence="1" key="3">
    <citation type="journal article" date="2023" name="Int. J. Syst. Evol. Microbiol.">
        <title>Sellimonas catena sp. nov., isolated from human faeces.</title>
        <authorList>
            <person name="Hisatomi A."/>
            <person name="Ohkuma M."/>
            <person name="Sakamoto M."/>
        </authorList>
    </citation>
    <scope>NUCLEOTIDE SEQUENCE</scope>
    <source>
        <strain evidence="1">18CBH55</strain>
    </source>
</reference>
<protein>
    <recommendedName>
        <fullName evidence="3">Sce7726 family protein</fullName>
    </recommendedName>
</protein>
<dbReference type="InterPro" id="IPR047729">
    <property type="entry name" value="Sce7726-like"/>
</dbReference>
<accession>A0A9W6CGJ6</accession>
<dbReference type="NCBIfam" id="NF033832">
    <property type="entry name" value="sce7726_fam"/>
    <property type="match status" value="1"/>
</dbReference>
<evidence type="ECO:0000313" key="1">
    <source>
        <dbReference type="EMBL" id="GLG91255.1"/>
    </source>
</evidence>
<dbReference type="Proteomes" id="UP001145094">
    <property type="component" value="Unassembled WGS sequence"/>
</dbReference>
<evidence type="ECO:0008006" key="3">
    <source>
        <dbReference type="Google" id="ProtNLM"/>
    </source>
</evidence>
<organism evidence="1 2">
    <name type="scientific">Sellimonas catena</name>
    <dbReference type="NCBI Taxonomy" id="2994035"/>
    <lineage>
        <taxon>Bacteria</taxon>
        <taxon>Bacillati</taxon>
        <taxon>Bacillota</taxon>
        <taxon>Clostridia</taxon>
        <taxon>Lachnospirales</taxon>
        <taxon>Lachnospiraceae</taxon>
        <taxon>Sellimonas</taxon>
    </lineage>
</organism>
<reference evidence="1" key="2">
    <citation type="submission" date="2022-11" db="EMBL/GenBank/DDBJ databases">
        <title>Draft genome sequence of Sellimonas catena strain 18CBH55.</title>
        <authorList>
            <person name="Hisatomi A."/>
            <person name="Ohkuma M."/>
            <person name="Sakamoto M."/>
        </authorList>
    </citation>
    <scope>NUCLEOTIDE SEQUENCE</scope>
    <source>
        <strain evidence="1">18CBH55</strain>
    </source>
</reference>
<evidence type="ECO:0000313" key="2">
    <source>
        <dbReference type="Proteomes" id="UP001145094"/>
    </source>
</evidence>
<gene>
    <name evidence="1" type="ORF">Selli2_26820</name>
</gene>
<dbReference type="EMBL" id="BSCH01000019">
    <property type="protein sequence ID" value="GLG91255.1"/>
    <property type="molecule type" value="Genomic_DNA"/>
</dbReference>